<keyword evidence="8" id="KW-0325">Glycoprotein</keyword>
<evidence type="ECO:0000259" key="11">
    <source>
        <dbReference type="Pfam" id="PF11721"/>
    </source>
</evidence>
<reference evidence="12" key="1">
    <citation type="submission" date="2018-08" db="EMBL/GenBank/DDBJ databases">
        <authorList>
            <person name="Cornetti L."/>
        </authorList>
    </citation>
    <scope>NUCLEOTIDE SEQUENCE</scope>
    <source>
        <strain evidence="12">CH-H-2</strain>
    </source>
</reference>
<dbReference type="GO" id="GO:0005789">
    <property type="term" value="C:endoplasmic reticulum membrane"/>
    <property type="evidence" value="ECO:0007669"/>
    <property type="project" value="UniProtKB-SubCell"/>
</dbReference>
<feature type="domain" description="Malectin" evidence="11">
    <location>
        <begin position="29"/>
        <end position="191"/>
    </location>
</feature>
<feature type="compositionally biased region" description="Basic and acidic residues" evidence="10">
    <location>
        <begin position="217"/>
        <end position="226"/>
    </location>
</feature>
<evidence type="ECO:0000256" key="8">
    <source>
        <dbReference type="ARBA" id="ARBA00023180"/>
    </source>
</evidence>
<evidence type="ECO:0000256" key="2">
    <source>
        <dbReference type="ARBA" id="ARBA00009141"/>
    </source>
</evidence>
<comment type="similarity">
    <text evidence="2">Belongs to the malectin family.</text>
</comment>
<dbReference type="InterPro" id="IPR021720">
    <property type="entry name" value="Malectin_dom"/>
</dbReference>
<keyword evidence="5" id="KW-0256">Endoplasmic reticulum</keyword>
<evidence type="ECO:0000256" key="3">
    <source>
        <dbReference type="ARBA" id="ARBA00022692"/>
    </source>
</evidence>
<name>A0A4Y7NIR4_9CRUS</name>
<evidence type="ECO:0000256" key="1">
    <source>
        <dbReference type="ARBA" id="ARBA00004115"/>
    </source>
</evidence>
<proteinExistence type="evidence at transcript level"/>
<dbReference type="PANTHER" id="PTHR13460:SF0">
    <property type="entry name" value="MALECTIN"/>
    <property type="match status" value="1"/>
</dbReference>
<sequence>MDRPALSHYVYLFVFLTTFNVVHGLGKIIFAVNAGGDSHVDIYGVKYQKDPLEGNVGTASDYGRQYLNIGRVPEPDAILYQTERYHHSNFGYDIPISEDGDYVLVLKFCEVYFNRPSMKVFDTTLNGVHTIVSFLDIFEKVGKAVAHDEYIPFRITKGKVLVNDEESELVGNKLKVEFIKGHQDNPKVNAIYVMKGLLDDVPKLPPMTNDGDDYDSDDRPFEREESQLPSSPKRKRDQPKIVNPYSEESSTLLPILVAVAACVPFLFCLCRL</sequence>
<dbReference type="Pfam" id="PF11721">
    <property type="entry name" value="Malectin"/>
    <property type="match status" value="1"/>
</dbReference>
<evidence type="ECO:0000256" key="6">
    <source>
        <dbReference type="ARBA" id="ARBA00022989"/>
    </source>
</evidence>
<evidence type="ECO:0000313" key="12">
    <source>
        <dbReference type="EMBL" id="SVE92456.1"/>
    </source>
</evidence>
<evidence type="ECO:0000256" key="9">
    <source>
        <dbReference type="ARBA" id="ARBA00023277"/>
    </source>
</evidence>
<keyword evidence="3" id="KW-0812">Transmembrane</keyword>
<evidence type="ECO:0000256" key="7">
    <source>
        <dbReference type="ARBA" id="ARBA00023136"/>
    </source>
</evidence>
<dbReference type="AlphaFoldDB" id="A0A4Y7NIR4"/>
<evidence type="ECO:0000256" key="5">
    <source>
        <dbReference type="ARBA" id="ARBA00022824"/>
    </source>
</evidence>
<gene>
    <name evidence="12" type="primary">EOG090X081J</name>
</gene>
<keyword evidence="6" id="KW-1133">Transmembrane helix</keyword>
<keyword evidence="4" id="KW-0732">Signal</keyword>
<protein>
    <submittedName>
        <fullName evidence="12">EOG090X081J</fullName>
    </submittedName>
</protein>
<feature type="region of interest" description="Disordered" evidence="10">
    <location>
        <begin position="203"/>
        <end position="241"/>
    </location>
</feature>
<dbReference type="GO" id="GO:0030246">
    <property type="term" value="F:carbohydrate binding"/>
    <property type="evidence" value="ECO:0007669"/>
    <property type="project" value="InterPro"/>
</dbReference>
<dbReference type="PANTHER" id="PTHR13460">
    <property type="match status" value="1"/>
</dbReference>
<organism evidence="12">
    <name type="scientific">Megafenestra aurita</name>
    <dbReference type="NCBI Taxonomy" id="2291010"/>
    <lineage>
        <taxon>Eukaryota</taxon>
        <taxon>Metazoa</taxon>
        <taxon>Ecdysozoa</taxon>
        <taxon>Arthropoda</taxon>
        <taxon>Crustacea</taxon>
        <taxon>Branchiopoda</taxon>
        <taxon>Diplostraca</taxon>
        <taxon>Cladocera</taxon>
        <taxon>Anomopoda</taxon>
        <taxon>Daphniidae</taxon>
        <taxon>Megafenestra</taxon>
    </lineage>
</organism>
<keyword evidence="9" id="KW-0119">Carbohydrate metabolism</keyword>
<keyword evidence="7" id="KW-0472">Membrane</keyword>
<dbReference type="InterPro" id="IPR039155">
    <property type="entry name" value="MLEC"/>
</dbReference>
<accession>A0A4Y7NIR4</accession>
<dbReference type="Gene3D" id="2.60.120.430">
    <property type="entry name" value="Galactose-binding lectin"/>
    <property type="match status" value="1"/>
</dbReference>
<evidence type="ECO:0000256" key="10">
    <source>
        <dbReference type="SAM" id="MobiDB-lite"/>
    </source>
</evidence>
<evidence type="ECO:0000256" key="4">
    <source>
        <dbReference type="ARBA" id="ARBA00022729"/>
    </source>
</evidence>
<dbReference type="EMBL" id="LR022837">
    <property type="protein sequence ID" value="SVE92456.1"/>
    <property type="molecule type" value="mRNA"/>
</dbReference>
<comment type="subcellular location">
    <subcellularLocation>
        <location evidence="1">Endoplasmic reticulum membrane</location>
        <topology evidence="1">Single-pass type I membrane protein</topology>
    </subcellularLocation>
</comment>